<comment type="caution">
    <text evidence="5">The sequence shown here is derived from an EMBL/GenBank/DDBJ whole genome shotgun (WGS) entry which is preliminary data.</text>
</comment>
<evidence type="ECO:0000256" key="1">
    <source>
        <dbReference type="ARBA" id="ARBA00023015"/>
    </source>
</evidence>
<organism evidence="5 6">
    <name type="scientific">Metabacillus arenae</name>
    <dbReference type="NCBI Taxonomy" id="2771434"/>
    <lineage>
        <taxon>Bacteria</taxon>
        <taxon>Bacillati</taxon>
        <taxon>Bacillota</taxon>
        <taxon>Bacilli</taxon>
        <taxon>Bacillales</taxon>
        <taxon>Bacillaceae</taxon>
        <taxon>Metabacillus</taxon>
    </lineage>
</organism>
<feature type="domain" description="HTH gntR-type" evidence="4">
    <location>
        <begin position="4"/>
        <end position="71"/>
    </location>
</feature>
<evidence type="ECO:0000259" key="4">
    <source>
        <dbReference type="PROSITE" id="PS50949"/>
    </source>
</evidence>
<reference evidence="5" key="1">
    <citation type="submission" date="2020-09" db="EMBL/GenBank/DDBJ databases">
        <title>A novel bacterium of genus Bacillus, isolated from South China Sea.</title>
        <authorList>
            <person name="Huang H."/>
            <person name="Mo K."/>
            <person name="Hu Y."/>
        </authorList>
    </citation>
    <scope>NUCLEOTIDE SEQUENCE</scope>
    <source>
        <strain evidence="5">IB182487</strain>
    </source>
</reference>
<protein>
    <submittedName>
        <fullName evidence="5">GntR family transcriptional regulator</fullName>
    </submittedName>
</protein>
<keyword evidence="3" id="KW-0804">Transcription</keyword>
<dbReference type="InterPro" id="IPR036390">
    <property type="entry name" value="WH_DNA-bd_sf"/>
</dbReference>
<dbReference type="SMART" id="SM00345">
    <property type="entry name" value="HTH_GNTR"/>
    <property type="match status" value="1"/>
</dbReference>
<dbReference type="RefSeq" id="WP_191158085.1">
    <property type="nucleotide sequence ID" value="NZ_JACXAI010000010.1"/>
</dbReference>
<dbReference type="Gene3D" id="1.20.120.530">
    <property type="entry name" value="GntR ligand-binding domain-like"/>
    <property type="match status" value="1"/>
</dbReference>
<dbReference type="Pfam" id="PF00392">
    <property type="entry name" value="GntR"/>
    <property type="match status" value="1"/>
</dbReference>
<name>A0A926RX07_9BACI</name>
<dbReference type="PROSITE" id="PS50949">
    <property type="entry name" value="HTH_GNTR"/>
    <property type="match status" value="1"/>
</dbReference>
<dbReference type="Gene3D" id="1.10.10.10">
    <property type="entry name" value="Winged helix-like DNA-binding domain superfamily/Winged helix DNA-binding domain"/>
    <property type="match status" value="1"/>
</dbReference>
<gene>
    <name evidence="5" type="ORF">IC621_09635</name>
</gene>
<keyword evidence="2" id="KW-0238">DNA-binding</keyword>
<dbReference type="InterPro" id="IPR011711">
    <property type="entry name" value="GntR_C"/>
</dbReference>
<dbReference type="SUPFAM" id="SSF48008">
    <property type="entry name" value="GntR ligand-binding domain-like"/>
    <property type="match status" value="1"/>
</dbReference>
<dbReference type="AlphaFoldDB" id="A0A926RX07"/>
<dbReference type="InterPro" id="IPR008920">
    <property type="entry name" value="TF_FadR/GntR_C"/>
</dbReference>
<dbReference type="EMBL" id="JACXAI010000010">
    <property type="protein sequence ID" value="MBD1380491.1"/>
    <property type="molecule type" value="Genomic_DNA"/>
</dbReference>
<dbReference type="Proteomes" id="UP000626844">
    <property type="component" value="Unassembled WGS sequence"/>
</dbReference>
<keyword evidence="1" id="KW-0805">Transcription regulation</keyword>
<dbReference type="SUPFAM" id="SSF46785">
    <property type="entry name" value="Winged helix' DNA-binding domain"/>
    <property type="match status" value="1"/>
</dbReference>
<dbReference type="GO" id="GO:0003677">
    <property type="term" value="F:DNA binding"/>
    <property type="evidence" value="ECO:0007669"/>
    <property type="project" value="UniProtKB-KW"/>
</dbReference>
<dbReference type="InterPro" id="IPR000524">
    <property type="entry name" value="Tscrpt_reg_HTH_GntR"/>
</dbReference>
<accession>A0A926RX07</accession>
<dbReference type="CDD" id="cd07377">
    <property type="entry name" value="WHTH_GntR"/>
    <property type="match status" value="1"/>
</dbReference>
<dbReference type="InterPro" id="IPR036388">
    <property type="entry name" value="WH-like_DNA-bd_sf"/>
</dbReference>
<dbReference type="Pfam" id="PF07729">
    <property type="entry name" value="FCD"/>
    <property type="match status" value="1"/>
</dbReference>
<evidence type="ECO:0000256" key="3">
    <source>
        <dbReference type="ARBA" id="ARBA00023163"/>
    </source>
</evidence>
<dbReference type="PANTHER" id="PTHR43537:SF5">
    <property type="entry name" value="UXU OPERON TRANSCRIPTIONAL REGULATOR"/>
    <property type="match status" value="1"/>
</dbReference>
<proteinExistence type="predicted"/>
<dbReference type="GO" id="GO:0003700">
    <property type="term" value="F:DNA-binding transcription factor activity"/>
    <property type="evidence" value="ECO:0007669"/>
    <property type="project" value="InterPro"/>
</dbReference>
<evidence type="ECO:0000313" key="5">
    <source>
        <dbReference type="EMBL" id="MBD1380491.1"/>
    </source>
</evidence>
<dbReference type="PANTHER" id="PTHR43537">
    <property type="entry name" value="TRANSCRIPTIONAL REGULATOR, GNTR FAMILY"/>
    <property type="match status" value="1"/>
</dbReference>
<evidence type="ECO:0000313" key="6">
    <source>
        <dbReference type="Proteomes" id="UP000626844"/>
    </source>
</evidence>
<dbReference type="PRINTS" id="PR00035">
    <property type="entry name" value="HTHGNTR"/>
</dbReference>
<evidence type="ECO:0000256" key="2">
    <source>
        <dbReference type="ARBA" id="ARBA00023125"/>
    </source>
</evidence>
<keyword evidence="6" id="KW-1185">Reference proteome</keyword>
<sequence length="218" mass="25707">MSQNYLNEVAYQKLRESIVKGVLMPGTHLSENELANEYNMSRTPIRAAISRLESEGLITSLKKRGFLVKNISYNEILNILEVQLMLRLYALNSIKQQDLPCDLHALRQFLDKQIEASKNDDYYEYISQSFMFSRFFISSVNNEAISAIYDSFRDRIIYYSVVNWKMTPHHKHYHANEINQSIYKALIEKDYDIVQQKFNESYQNARQRLILQGVWSDI</sequence>